<sequence>MAAMNADNEVFLTVALPTDIVTRDYRLQCLREADGVRSVVVEEDRVRCGPFVLGDEAAVPPLLYAFACAAADAGEDPVVTFDEAEDCLEFLRAVAQQRPGAAAAAAKTIAAVERSISDSAPLPEADRAVHEVGAFLPHECSKIIEYAEAHGLERGARHAAHATTDVSCFDVPQLRWVAAACSERVVPLLAKLFGVDDLVLADLFVARYAADGQRALEEHEDGSPWSFVVPLNDRFEGGGTQFVELEGAPIFRPAVGAALLFSGKNRHRGVATTEGVRYILAGFVDVRKGFVDKRKRSRSRSPPPESSPQSRKRARGAAASPESSQNQGAAAFDACARAARPVLQQLAGMPDDRARLAQAVLDAIPE</sequence>
<proteinExistence type="predicted"/>
<dbReference type="GO" id="GO:0005506">
    <property type="term" value="F:iron ion binding"/>
    <property type="evidence" value="ECO:0007669"/>
    <property type="project" value="InterPro"/>
</dbReference>
<dbReference type="AlphaFoldDB" id="A0A8J2X0S9"/>
<keyword evidence="3" id="KW-0223">Dioxygenase</keyword>
<feature type="region of interest" description="Disordered" evidence="6">
    <location>
        <begin position="293"/>
        <end position="330"/>
    </location>
</feature>
<evidence type="ECO:0000313" key="8">
    <source>
        <dbReference type="EMBL" id="CAH0373975.1"/>
    </source>
</evidence>
<feature type="domain" description="Fe2OG dioxygenase" evidence="7">
    <location>
        <begin position="199"/>
        <end position="286"/>
    </location>
</feature>
<evidence type="ECO:0000259" key="7">
    <source>
        <dbReference type="PROSITE" id="PS51471"/>
    </source>
</evidence>
<dbReference type="GO" id="GO:0051213">
    <property type="term" value="F:dioxygenase activity"/>
    <property type="evidence" value="ECO:0007669"/>
    <property type="project" value="UniProtKB-KW"/>
</dbReference>
<evidence type="ECO:0000256" key="1">
    <source>
        <dbReference type="ARBA" id="ARBA00001961"/>
    </source>
</evidence>
<dbReference type="SMART" id="SM00702">
    <property type="entry name" value="P4Hc"/>
    <property type="match status" value="1"/>
</dbReference>
<protein>
    <recommendedName>
        <fullName evidence="7">Fe2OG dioxygenase domain-containing protein</fullName>
    </recommendedName>
</protein>
<keyword evidence="4" id="KW-0560">Oxidoreductase</keyword>
<reference evidence="8" key="1">
    <citation type="submission" date="2021-11" db="EMBL/GenBank/DDBJ databases">
        <authorList>
            <consortium name="Genoscope - CEA"/>
            <person name="William W."/>
        </authorList>
    </citation>
    <scope>NUCLEOTIDE SEQUENCE</scope>
</reference>
<evidence type="ECO:0000256" key="3">
    <source>
        <dbReference type="ARBA" id="ARBA00022964"/>
    </source>
</evidence>
<evidence type="ECO:0000256" key="5">
    <source>
        <dbReference type="ARBA" id="ARBA00023004"/>
    </source>
</evidence>
<organism evidence="8 9">
    <name type="scientific">Pelagomonas calceolata</name>
    <dbReference type="NCBI Taxonomy" id="35677"/>
    <lineage>
        <taxon>Eukaryota</taxon>
        <taxon>Sar</taxon>
        <taxon>Stramenopiles</taxon>
        <taxon>Ochrophyta</taxon>
        <taxon>Pelagophyceae</taxon>
        <taxon>Pelagomonadales</taxon>
        <taxon>Pelagomonadaceae</taxon>
        <taxon>Pelagomonas</taxon>
    </lineage>
</organism>
<comment type="caution">
    <text evidence="8">The sequence shown here is derived from an EMBL/GenBank/DDBJ whole genome shotgun (WGS) entry which is preliminary data.</text>
</comment>
<dbReference type="InterPro" id="IPR006620">
    <property type="entry name" value="Pro_4_hyd_alph"/>
</dbReference>
<evidence type="ECO:0000256" key="4">
    <source>
        <dbReference type="ARBA" id="ARBA00023002"/>
    </source>
</evidence>
<comment type="cofactor">
    <cofactor evidence="1">
        <name>L-ascorbate</name>
        <dbReference type="ChEBI" id="CHEBI:38290"/>
    </cofactor>
</comment>
<dbReference type="PROSITE" id="PS51471">
    <property type="entry name" value="FE2OG_OXY"/>
    <property type="match status" value="1"/>
</dbReference>
<dbReference type="OrthoDB" id="69177at2759"/>
<dbReference type="Proteomes" id="UP000789595">
    <property type="component" value="Unassembled WGS sequence"/>
</dbReference>
<evidence type="ECO:0000256" key="6">
    <source>
        <dbReference type="SAM" id="MobiDB-lite"/>
    </source>
</evidence>
<accession>A0A8J2X0S9</accession>
<evidence type="ECO:0000256" key="2">
    <source>
        <dbReference type="ARBA" id="ARBA00022723"/>
    </source>
</evidence>
<keyword evidence="5" id="KW-0408">Iron</keyword>
<gene>
    <name evidence="8" type="ORF">PECAL_4P12300</name>
</gene>
<dbReference type="Gene3D" id="2.60.120.620">
    <property type="entry name" value="q2cbj1_9rhob like domain"/>
    <property type="match status" value="1"/>
</dbReference>
<keyword evidence="2" id="KW-0479">Metal-binding</keyword>
<evidence type="ECO:0000313" key="9">
    <source>
        <dbReference type="Proteomes" id="UP000789595"/>
    </source>
</evidence>
<keyword evidence="9" id="KW-1185">Reference proteome</keyword>
<dbReference type="EMBL" id="CAKKNE010000004">
    <property type="protein sequence ID" value="CAH0373975.1"/>
    <property type="molecule type" value="Genomic_DNA"/>
</dbReference>
<dbReference type="InterPro" id="IPR005123">
    <property type="entry name" value="Oxoglu/Fe-dep_dioxygenase_dom"/>
</dbReference>
<dbReference type="GO" id="GO:0031418">
    <property type="term" value="F:L-ascorbic acid binding"/>
    <property type="evidence" value="ECO:0007669"/>
    <property type="project" value="InterPro"/>
</dbReference>
<dbReference type="GO" id="GO:0016705">
    <property type="term" value="F:oxidoreductase activity, acting on paired donors, with incorporation or reduction of molecular oxygen"/>
    <property type="evidence" value="ECO:0007669"/>
    <property type="project" value="InterPro"/>
</dbReference>
<name>A0A8J2X0S9_9STRA</name>